<dbReference type="EMBL" id="BSFL01000003">
    <property type="protein sequence ID" value="GLK81491.1"/>
    <property type="molecule type" value="Genomic_DNA"/>
</dbReference>
<sequence length="193" mass="19637">MPIKIRALALAVSCVAFAGSVAAQAPAPAPAAAEADDAGPSINIEKVLGEVGAGWTKHSATGESVTYICDKDSCGGRGVLGVSAAKPSDDYLKKIVADPNGALPSFKYGNEESMKATGCAFKTYDVKKLSDSRVQIDSAGGCPDGSSAVMATIFDAKAKRLMAVQVLTKGESAALKLRDDSAAKIAQALDATL</sequence>
<reference evidence="2" key="2">
    <citation type="submission" date="2023-01" db="EMBL/GenBank/DDBJ databases">
        <authorList>
            <person name="Sun Q."/>
            <person name="Evtushenko L."/>
        </authorList>
    </citation>
    <scope>NUCLEOTIDE SEQUENCE</scope>
    <source>
        <strain evidence="2">VKM B-2748</strain>
    </source>
</reference>
<name>A0A9W6N8K5_9HYPH</name>
<protein>
    <recommendedName>
        <fullName evidence="4">Invasion associated locus B family protein</fullName>
    </recommendedName>
</protein>
<keyword evidence="1" id="KW-0732">Signal</keyword>
<comment type="caution">
    <text evidence="2">The sequence shown here is derived from an EMBL/GenBank/DDBJ whole genome shotgun (WGS) entry which is preliminary data.</text>
</comment>
<evidence type="ECO:0000313" key="3">
    <source>
        <dbReference type="Proteomes" id="UP001143309"/>
    </source>
</evidence>
<proteinExistence type="predicted"/>
<keyword evidence="3" id="KW-1185">Reference proteome</keyword>
<feature type="signal peptide" evidence="1">
    <location>
        <begin position="1"/>
        <end position="18"/>
    </location>
</feature>
<evidence type="ECO:0000313" key="2">
    <source>
        <dbReference type="EMBL" id="GLK81491.1"/>
    </source>
</evidence>
<dbReference type="Proteomes" id="UP001143309">
    <property type="component" value="Unassembled WGS sequence"/>
</dbReference>
<accession>A0A9W6N8K5</accession>
<dbReference type="AlphaFoldDB" id="A0A9W6N8K5"/>
<feature type="chain" id="PRO_5040773187" description="Invasion associated locus B family protein" evidence="1">
    <location>
        <begin position="19"/>
        <end position="193"/>
    </location>
</feature>
<evidence type="ECO:0008006" key="4">
    <source>
        <dbReference type="Google" id="ProtNLM"/>
    </source>
</evidence>
<organism evidence="2 3">
    <name type="scientific">Methylopila turkensis</name>
    <dbReference type="NCBI Taxonomy" id="1437816"/>
    <lineage>
        <taxon>Bacteria</taxon>
        <taxon>Pseudomonadati</taxon>
        <taxon>Pseudomonadota</taxon>
        <taxon>Alphaproteobacteria</taxon>
        <taxon>Hyphomicrobiales</taxon>
        <taxon>Methylopilaceae</taxon>
        <taxon>Methylopila</taxon>
    </lineage>
</organism>
<reference evidence="2" key="1">
    <citation type="journal article" date="2014" name="Int. J. Syst. Evol. Microbiol.">
        <title>Complete genome sequence of Corynebacterium casei LMG S-19264T (=DSM 44701T), isolated from a smear-ripened cheese.</title>
        <authorList>
            <consortium name="US DOE Joint Genome Institute (JGI-PGF)"/>
            <person name="Walter F."/>
            <person name="Albersmeier A."/>
            <person name="Kalinowski J."/>
            <person name="Ruckert C."/>
        </authorList>
    </citation>
    <scope>NUCLEOTIDE SEQUENCE</scope>
    <source>
        <strain evidence="2">VKM B-2748</strain>
    </source>
</reference>
<evidence type="ECO:0000256" key="1">
    <source>
        <dbReference type="SAM" id="SignalP"/>
    </source>
</evidence>
<dbReference type="RefSeq" id="WP_271201941.1">
    <property type="nucleotide sequence ID" value="NZ_BSFL01000003.1"/>
</dbReference>
<gene>
    <name evidence="2" type="ORF">GCM10008174_32320</name>
</gene>